<accession>A0A420KGG3</accession>
<dbReference type="InterPro" id="IPR050509">
    <property type="entry name" value="CoA-transferase_III"/>
</dbReference>
<dbReference type="InterPro" id="IPR044855">
    <property type="entry name" value="CoA-Trfase_III_dom3_sf"/>
</dbReference>
<organism evidence="1 2">
    <name type="scientific">Alicycliphilus denitrificans</name>
    <dbReference type="NCBI Taxonomy" id="179636"/>
    <lineage>
        <taxon>Bacteria</taxon>
        <taxon>Pseudomonadati</taxon>
        <taxon>Pseudomonadota</taxon>
        <taxon>Betaproteobacteria</taxon>
        <taxon>Burkholderiales</taxon>
        <taxon>Comamonadaceae</taxon>
        <taxon>Alicycliphilus</taxon>
    </lineage>
</organism>
<dbReference type="InterPro" id="IPR003673">
    <property type="entry name" value="CoA-Trfase_fam_III"/>
</dbReference>
<dbReference type="Pfam" id="PF02515">
    <property type="entry name" value="CoA_transf_3"/>
    <property type="match status" value="1"/>
</dbReference>
<dbReference type="PANTHER" id="PTHR48228:SF5">
    <property type="entry name" value="ALPHA-METHYLACYL-COA RACEMASE"/>
    <property type="match status" value="1"/>
</dbReference>
<protein>
    <submittedName>
        <fullName evidence="1">CoA transferase</fullName>
    </submittedName>
</protein>
<dbReference type="InterPro" id="IPR023606">
    <property type="entry name" value="CoA-Trfase_III_dom_1_sf"/>
</dbReference>
<dbReference type="AlphaFoldDB" id="A0A420KGG3"/>
<reference evidence="1 2" key="1">
    <citation type="submission" date="2018-09" db="EMBL/GenBank/DDBJ databases">
        <title>Genome comparison of Alicycliphilus sp. BQ1, a polyurethanolytic bacterium, with its closest phylogenetic relatives Alicycliphilus denitrificans BC and K601, unable to attack polyurethane.</title>
        <authorList>
            <person name="Loza-Tavera H."/>
            <person name="Lozano L."/>
            <person name="Cevallos M."/>
            <person name="Maya-Lucas O."/>
            <person name="Garcia-Mena J."/>
            <person name="Hernandez J."/>
        </authorList>
    </citation>
    <scope>NUCLEOTIDE SEQUENCE [LARGE SCALE GENOMIC DNA]</scope>
    <source>
        <strain evidence="1 2">BQ1</strain>
    </source>
</reference>
<dbReference type="PANTHER" id="PTHR48228">
    <property type="entry name" value="SUCCINYL-COA--D-CITRAMALATE COA-TRANSFERASE"/>
    <property type="match status" value="1"/>
</dbReference>
<name>A0A420KGG3_9BURK</name>
<dbReference type="EMBL" id="NKDB02000001">
    <property type="protein sequence ID" value="RKJ99019.1"/>
    <property type="molecule type" value="Genomic_DNA"/>
</dbReference>
<dbReference type="GO" id="GO:0016740">
    <property type="term" value="F:transferase activity"/>
    <property type="evidence" value="ECO:0007669"/>
    <property type="project" value="UniProtKB-KW"/>
</dbReference>
<evidence type="ECO:0000313" key="2">
    <source>
        <dbReference type="Proteomes" id="UP000216225"/>
    </source>
</evidence>
<dbReference type="Gene3D" id="3.40.50.10540">
    <property type="entry name" value="Crotonobetainyl-coa:carnitine coa-transferase, domain 1"/>
    <property type="match status" value="1"/>
</dbReference>
<evidence type="ECO:0000313" key="1">
    <source>
        <dbReference type="EMBL" id="RKJ99019.1"/>
    </source>
</evidence>
<dbReference type="Proteomes" id="UP000216225">
    <property type="component" value="Unassembled WGS sequence"/>
</dbReference>
<gene>
    <name evidence="1" type="ORF">CE154_004565</name>
</gene>
<proteinExistence type="predicted"/>
<comment type="caution">
    <text evidence="1">The sequence shown here is derived from an EMBL/GenBank/DDBJ whole genome shotgun (WGS) entry which is preliminary data.</text>
</comment>
<dbReference type="SUPFAM" id="SSF89796">
    <property type="entry name" value="CoA-transferase family III (CaiB/BaiF)"/>
    <property type="match status" value="1"/>
</dbReference>
<keyword evidence="1" id="KW-0808">Transferase</keyword>
<dbReference type="Gene3D" id="3.30.1540.10">
    <property type="entry name" value="formyl-coa transferase, domain 3"/>
    <property type="match status" value="1"/>
</dbReference>
<dbReference type="RefSeq" id="WP_094435528.1">
    <property type="nucleotide sequence ID" value="NZ_NKDB02000001.1"/>
</dbReference>
<sequence length="381" mass="40749">MGPLAGVKVVEFAGIGPGPMAAMQLADMGATVLRIERREPADLGVPRPLKYNLLLRNREAIALDLKDAQSIELVLELISGADALIEGFRPGVMERLGLGPDVCRERNPRLVYGRMTGWGQDGPLAHAAGHDINYIALTGTLNAIGRKGQAPVAPLALVGDFGGGAMFLVMGVLAALLHARSTGQGQVVDAAVVDGASSLATAFYGLSAGGQWSGERGTNILDGGAPHYDCYECLDGRYISIGPIEARFHAELLRRIGIDEAAAGSPGDRSCWERMRGEFQRVFKTRTRAQWCELLEGSDVCFAPVLSFDEAPHHPHLQARASFVEVDGVFQPAPAPRFSATPSKVPTAPRMPSGVAALGSWLSAERVEHWRHFLQDERSAA</sequence>